<accession>A0A2P2MUD9</accession>
<dbReference type="AlphaFoldDB" id="A0A2P2MUD9"/>
<sequence>MAAASSASPVLFQHSWRSTTRSLSVQLLPKSRSRQETLHFLEFSKSPAITLALKLEMLATDLRGHRLAF</sequence>
<reference evidence="1" key="1">
    <citation type="submission" date="2018-02" db="EMBL/GenBank/DDBJ databases">
        <title>Rhizophora mucronata_Transcriptome.</title>
        <authorList>
            <person name="Meera S.P."/>
            <person name="Sreeshan A."/>
            <person name="Augustine A."/>
        </authorList>
    </citation>
    <scope>NUCLEOTIDE SEQUENCE</scope>
    <source>
        <tissue evidence="1">Leaf</tissue>
    </source>
</reference>
<proteinExistence type="predicted"/>
<protein>
    <submittedName>
        <fullName evidence="1">ABC transporter I family member 11ic isoform X2</fullName>
    </submittedName>
</protein>
<name>A0A2P2MUD9_RHIMU</name>
<evidence type="ECO:0000313" key="1">
    <source>
        <dbReference type="EMBL" id="MBX33818.1"/>
    </source>
</evidence>
<organism evidence="1">
    <name type="scientific">Rhizophora mucronata</name>
    <name type="common">Asiatic mangrove</name>
    <dbReference type="NCBI Taxonomy" id="61149"/>
    <lineage>
        <taxon>Eukaryota</taxon>
        <taxon>Viridiplantae</taxon>
        <taxon>Streptophyta</taxon>
        <taxon>Embryophyta</taxon>
        <taxon>Tracheophyta</taxon>
        <taxon>Spermatophyta</taxon>
        <taxon>Magnoliopsida</taxon>
        <taxon>eudicotyledons</taxon>
        <taxon>Gunneridae</taxon>
        <taxon>Pentapetalae</taxon>
        <taxon>rosids</taxon>
        <taxon>fabids</taxon>
        <taxon>Malpighiales</taxon>
        <taxon>Rhizophoraceae</taxon>
        <taxon>Rhizophora</taxon>
    </lineage>
</organism>
<dbReference type="EMBL" id="GGEC01053334">
    <property type="protein sequence ID" value="MBX33818.1"/>
    <property type="molecule type" value="Transcribed_RNA"/>
</dbReference>